<name>A0AAE0XRV0_9GAST</name>
<gene>
    <name evidence="2" type="ORF">RRG08_040928</name>
</gene>
<accession>A0AAE0XRV0</accession>
<proteinExistence type="predicted"/>
<dbReference type="EMBL" id="JAWDGP010007821">
    <property type="protein sequence ID" value="KAK3703742.1"/>
    <property type="molecule type" value="Genomic_DNA"/>
</dbReference>
<evidence type="ECO:0000313" key="2">
    <source>
        <dbReference type="EMBL" id="KAK3703742.1"/>
    </source>
</evidence>
<evidence type="ECO:0000313" key="3">
    <source>
        <dbReference type="Proteomes" id="UP001283361"/>
    </source>
</evidence>
<feature type="region of interest" description="Disordered" evidence="1">
    <location>
        <begin position="43"/>
        <end position="76"/>
    </location>
</feature>
<keyword evidence="3" id="KW-1185">Reference proteome</keyword>
<organism evidence="2 3">
    <name type="scientific">Elysia crispata</name>
    <name type="common">lettuce slug</name>
    <dbReference type="NCBI Taxonomy" id="231223"/>
    <lineage>
        <taxon>Eukaryota</taxon>
        <taxon>Metazoa</taxon>
        <taxon>Spiralia</taxon>
        <taxon>Lophotrochozoa</taxon>
        <taxon>Mollusca</taxon>
        <taxon>Gastropoda</taxon>
        <taxon>Heterobranchia</taxon>
        <taxon>Euthyneura</taxon>
        <taxon>Panpulmonata</taxon>
        <taxon>Sacoglossa</taxon>
        <taxon>Placobranchoidea</taxon>
        <taxon>Plakobranchidae</taxon>
        <taxon>Elysia</taxon>
    </lineage>
</organism>
<reference evidence="2" key="1">
    <citation type="journal article" date="2023" name="G3 (Bethesda)">
        <title>A reference genome for the long-term kleptoplast-retaining sea slug Elysia crispata morphotype clarki.</title>
        <authorList>
            <person name="Eastman K.E."/>
            <person name="Pendleton A.L."/>
            <person name="Shaikh M.A."/>
            <person name="Suttiyut T."/>
            <person name="Ogas R."/>
            <person name="Tomko P."/>
            <person name="Gavelis G."/>
            <person name="Widhalm J.R."/>
            <person name="Wisecaver J.H."/>
        </authorList>
    </citation>
    <scope>NUCLEOTIDE SEQUENCE</scope>
    <source>
        <strain evidence="2">ECLA1</strain>
    </source>
</reference>
<evidence type="ECO:0000256" key="1">
    <source>
        <dbReference type="SAM" id="MobiDB-lite"/>
    </source>
</evidence>
<sequence length="76" mass="8700">MSGEYEHCVFTINFKNFGGKEHTTKQQEEEFLICELRQKPSARRAGEARQRLDQSAKLRPSASFHRSSATNASCEH</sequence>
<feature type="compositionally biased region" description="Polar residues" evidence="1">
    <location>
        <begin position="64"/>
        <end position="76"/>
    </location>
</feature>
<feature type="compositionally biased region" description="Basic and acidic residues" evidence="1">
    <location>
        <begin position="44"/>
        <end position="56"/>
    </location>
</feature>
<dbReference type="AlphaFoldDB" id="A0AAE0XRV0"/>
<dbReference type="Proteomes" id="UP001283361">
    <property type="component" value="Unassembled WGS sequence"/>
</dbReference>
<comment type="caution">
    <text evidence="2">The sequence shown here is derived from an EMBL/GenBank/DDBJ whole genome shotgun (WGS) entry which is preliminary data.</text>
</comment>
<protein>
    <submittedName>
        <fullName evidence="2">Uncharacterized protein</fullName>
    </submittedName>
</protein>